<accession>A0A9Q1RNF1</accession>
<gene>
    <name evidence="1" type="ORF">K7X08_030990</name>
</gene>
<dbReference type="EMBL" id="JAJAGQ010000003">
    <property type="protein sequence ID" value="KAJ8568768.1"/>
    <property type="molecule type" value="Genomic_DNA"/>
</dbReference>
<reference evidence="2" key="1">
    <citation type="journal article" date="2023" name="Proc. Natl. Acad. Sci. U.S.A.">
        <title>Genomic and structural basis for evolution of tropane alkaloid biosynthesis.</title>
        <authorList>
            <person name="Wanga Y.-J."/>
            <person name="Taina T."/>
            <person name="Yua J.-Y."/>
            <person name="Lia J."/>
            <person name="Xua B."/>
            <person name="Chenc J."/>
            <person name="D'Auriad J.C."/>
            <person name="Huanga J.-P."/>
            <person name="Huanga S.-X."/>
        </authorList>
    </citation>
    <scope>NUCLEOTIDE SEQUENCE [LARGE SCALE GENOMIC DNA]</scope>
    <source>
        <strain evidence="2">cv. KIB-2019</strain>
    </source>
</reference>
<protein>
    <submittedName>
        <fullName evidence="1">Uncharacterized protein</fullName>
    </submittedName>
</protein>
<evidence type="ECO:0000313" key="1">
    <source>
        <dbReference type="EMBL" id="KAJ8568768.1"/>
    </source>
</evidence>
<sequence>MHTPLCEVVFLRRAFCDVTPTSPSSGSHDIPRVATRRSLRLASKTGLSEVRENLSYKGKSKYFEIDNGKSLTSAFGVKSAALDDDKGLGVLHSEEVGEIGQNESYAIGNVVEYVKEVKYEKRASMEVQGEEENKFLSLRSGKKISKGAVEGSTGHSVGKLGSIQNGYDEKLLLDILKQYGK</sequence>
<comment type="caution">
    <text evidence="1">The sequence shown here is derived from an EMBL/GenBank/DDBJ whole genome shotgun (WGS) entry which is preliminary data.</text>
</comment>
<keyword evidence="2" id="KW-1185">Reference proteome</keyword>
<proteinExistence type="predicted"/>
<evidence type="ECO:0000313" key="2">
    <source>
        <dbReference type="Proteomes" id="UP001152561"/>
    </source>
</evidence>
<dbReference type="AlphaFoldDB" id="A0A9Q1RNF1"/>
<organism evidence="1 2">
    <name type="scientific">Anisodus acutangulus</name>
    <dbReference type="NCBI Taxonomy" id="402998"/>
    <lineage>
        <taxon>Eukaryota</taxon>
        <taxon>Viridiplantae</taxon>
        <taxon>Streptophyta</taxon>
        <taxon>Embryophyta</taxon>
        <taxon>Tracheophyta</taxon>
        <taxon>Spermatophyta</taxon>
        <taxon>Magnoliopsida</taxon>
        <taxon>eudicotyledons</taxon>
        <taxon>Gunneridae</taxon>
        <taxon>Pentapetalae</taxon>
        <taxon>asterids</taxon>
        <taxon>lamiids</taxon>
        <taxon>Solanales</taxon>
        <taxon>Solanaceae</taxon>
        <taxon>Solanoideae</taxon>
        <taxon>Hyoscyameae</taxon>
        <taxon>Anisodus</taxon>
    </lineage>
</organism>
<name>A0A9Q1RNF1_9SOLA</name>
<dbReference type="Proteomes" id="UP001152561">
    <property type="component" value="Unassembled WGS sequence"/>
</dbReference>